<dbReference type="STRING" id="936756.ATE80_20250"/>
<protein>
    <recommendedName>
        <fullName evidence="4">Serine/threonine protein kinase</fullName>
    </recommendedName>
</protein>
<comment type="caution">
    <text evidence="2">The sequence shown here is derived from an EMBL/GenBank/DDBJ whole genome shotgun (WGS) entry which is preliminary data.</text>
</comment>
<dbReference type="Gene3D" id="2.130.10.10">
    <property type="entry name" value="YVTN repeat-like/Quinoprotein amine dehydrogenase"/>
    <property type="match status" value="2"/>
</dbReference>
<gene>
    <name evidence="2" type="ORF">ATE80_20250</name>
</gene>
<proteinExistence type="predicted"/>
<evidence type="ECO:0000256" key="1">
    <source>
        <dbReference type="SAM" id="SignalP"/>
    </source>
</evidence>
<dbReference type="EMBL" id="LNSV01000056">
    <property type="protein sequence ID" value="KUH37064.1"/>
    <property type="molecule type" value="Genomic_DNA"/>
</dbReference>
<dbReference type="InterPro" id="IPR011045">
    <property type="entry name" value="N2O_reductase_N"/>
</dbReference>
<evidence type="ECO:0000313" key="2">
    <source>
        <dbReference type="EMBL" id="KUH37064.1"/>
    </source>
</evidence>
<feature type="chain" id="PRO_5007091193" description="Serine/threonine protein kinase" evidence="1">
    <location>
        <begin position="31"/>
        <end position="414"/>
    </location>
</feature>
<evidence type="ECO:0000313" key="3">
    <source>
        <dbReference type="Proteomes" id="UP000054011"/>
    </source>
</evidence>
<sequence>MSRLARSTAALALLLPLTLALPAASATAPAAGAAPTALRAAPAPAEPLRDVVLVGNSADGTVSFLDSRTYRNLGTLDVAPDLEEVLAGMDVLRRAAYEVVRQQAGGDKFVDDAHLSPDGRTLYVSRGNLGDAAAFDVATGRQLWRTHLAGLKADHAALSADGRTFVVSAITAAKAQALDTATGRVTGEFATGTYPHENIYSADGSLVYNMSIGVTSLPKALDFLKGAKQVTVADARTWKVLRTYTFDKGIRPAVVTPDGSTMYAQLSYLNGFVEYDLRAGRTLRTVEMPFSAAGAALKPDDYPQNSAHHGMAMNGAQDKLCVAGTIDDYTAVVSRPGLTTDGFVHYPQGSLPYWSVTGQDGRHCWVTLSERDEVSVVDYTTAKEVARVKVGDFPQRERTGRVAPEALSGLTPQG</sequence>
<name>A0A100Y3J6_9ACTN</name>
<accession>A0A100Y3J6</accession>
<evidence type="ECO:0008006" key="4">
    <source>
        <dbReference type="Google" id="ProtNLM"/>
    </source>
</evidence>
<feature type="signal peptide" evidence="1">
    <location>
        <begin position="1"/>
        <end position="30"/>
    </location>
</feature>
<keyword evidence="1" id="KW-0732">Signal</keyword>
<reference evidence="2 3" key="1">
    <citation type="submission" date="2015-11" db="EMBL/GenBank/DDBJ databases">
        <title>Genome-wide analysis reveals the secondary metabolome in Streptomyces kanasensis ZX01.</title>
        <authorList>
            <person name="Zhang G."/>
            <person name="Han L."/>
            <person name="Feng J."/>
            <person name="Zhang X."/>
        </authorList>
    </citation>
    <scope>NUCLEOTIDE SEQUENCE [LARGE SCALE GENOMIC DNA]</scope>
    <source>
        <strain evidence="2 3">ZX01</strain>
    </source>
</reference>
<dbReference type="PANTHER" id="PTHR47197:SF3">
    <property type="entry name" value="DIHYDRO-HEME D1 DEHYDROGENASE"/>
    <property type="match status" value="1"/>
</dbReference>
<dbReference type="RefSeq" id="WP_058943659.1">
    <property type="nucleotide sequence ID" value="NZ_LNSV01000056.1"/>
</dbReference>
<dbReference type="InterPro" id="IPR015943">
    <property type="entry name" value="WD40/YVTN_repeat-like_dom_sf"/>
</dbReference>
<dbReference type="Proteomes" id="UP000054011">
    <property type="component" value="Unassembled WGS sequence"/>
</dbReference>
<dbReference type="InterPro" id="IPR051200">
    <property type="entry name" value="Host-pathogen_enzymatic-act"/>
</dbReference>
<dbReference type="OrthoDB" id="62864at2"/>
<dbReference type="PANTHER" id="PTHR47197">
    <property type="entry name" value="PROTEIN NIRF"/>
    <property type="match status" value="1"/>
</dbReference>
<dbReference type="AlphaFoldDB" id="A0A100Y3J6"/>
<keyword evidence="3" id="KW-1185">Reference proteome</keyword>
<organism evidence="2 3">
    <name type="scientific">Streptomyces kanasensis</name>
    <dbReference type="NCBI Taxonomy" id="936756"/>
    <lineage>
        <taxon>Bacteria</taxon>
        <taxon>Bacillati</taxon>
        <taxon>Actinomycetota</taxon>
        <taxon>Actinomycetes</taxon>
        <taxon>Kitasatosporales</taxon>
        <taxon>Streptomycetaceae</taxon>
        <taxon>Streptomyces</taxon>
    </lineage>
</organism>
<dbReference type="SUPFAM" id="SSF50974">
    <property type="entry name" value="Nitrous oxide reductase, N-terminal domain"/>
    <property type="match status" value="1"/>
</dbReference>